<accession>A0ABV6JZM7</accession>
<dbReference type="Proteomes" id="UP001589865">
    <property type="component" value="Unassembled WGS sequence"/>
</dbReference>
<dbReference type="PANTHER" id="PTHR30461">
    <property type="entry name" value="DNA-INVERTASE FROM LAMBDOID PROPHAGE"/>
    <property type="match status" value="1"/>
</dbReference>
<dbReference type="Gene3D" id="3.40.50.1390">
    <property type="entry name" value="Resolvase, N-terminal catalytic domain"/>
    <property type="match status" value="1"/>
</dbReference>
<dbReference type="InterPro" id="IPR050639">
    <property type="entry name" value="SSR_resolvase"/>
</dbReference>
<proteinExistence type="predicted"/>
<evidence type="ECO:0000256" key="1">
    <source>
        <dbReference type="ARBA" id="ARBA00023125"/>
    </source>
</evidence>
<keyword evidence="1" id="KW-0238">DNA-binding</keyword>
<sequence length="250" mass="26579">MARTILRVRAEGASSAPPFVAYYRVSTEQQGRSGLGLAAQKEAVVKLLANRPGSRLVAEFEEVESGKRNDRPQLAAALAACRTRRAVLVIAKIDRLARNARFLLSVVEGAGDAGVVFCDLPDIPAGPTGKFLLTLLAAVAELEAGLISQRTKAALAAAKARGVKLGSPRLRKGFDTAETRRGRETRTANAEEYLTEVWPYVEAAQKAGAASLRQIAEALTARGVVPPAGGETWHATAVRRLMLRKAVATA</sequence>
<evidence type="ECO:0000313" key="4">
    <source>
        <dbReference type="EMBL" id="MFC0409771.1"/>
    </source>
</evidence>
<dbReference type="PROSITE" id="PS51736">
    <property type="entry name" value="RECOMBINASES_3"/>
    <property type="match status" value="1"/>
</dbReference>
<keyword evidence="5" id="KW-1185">Reference proteome</keyword>
<feature type="domain" description="Resolvase/invertase-type recombinase catalytic" evidence="3">
    <location>
        <begin position="18"/>
        <end position="162"/>
    </location>
</feature>
<evidence type="ECO:0000256" key="2">
    <source>
        <dbReference type="ARBA" id="ARBA00023172"/>
    </source>
</evidence>
<name>A0ABV6JZM7_9PROT</name>
<comment type="caution">
    <text evidence="4">The sequence shown here is derived from an EMBL/GenBank/DDBJ whole genome shotgun (WGS) entry which is preliminary data.</text>
</comment>
<gene>
    <name evidence="4" type="ORF">ACFFGY_16075</name>
</gene>
<reference evidence="4 5" key="1">
    <citation type="submission" date="2024-09" db="EMBL/GenBank/DDBJ databases">
        <authorList>
            <person name="Sun Q."/>
            <person name="Mori K."/>
        </authorList>
    </citation>
    <scope>NUCLEOTIDE SEQUENCE [LARGE SCALE GENOMIC DNA]</scope>
    <source>
        <strain evidence="4 5">TBRC 5777</strain>
    </source>
</reference>
<dbReference type="CDD" id="cd00338">
    <property type="entry name" value="Ser_Recombinase"/>
    <property type="match status" value="1"/>
</dbReference>
<dbReference type="InterPro" id="IPR036162">
    <property type="entry name" value="Resolvase-like_N_sf"/>
</dbReference>
<keyword evidence="2" id="KW-0233">DNA recombination</keyword>
<dbReference type="InterPro" id="IPR006119">
    <property type="entry name" value="Resolv_N"/>
</dbReference>
<dbReference type="RefSeq" id="WP_377045515.1">
    <property type="nucleotide sequence ID" value="NZ_JBHLUN010000010.1"/>
</dbReference>
<dbReference type="PANTHER" id="PTHR30461:SF2">
    <property type="entry name" value="SERINE RECOMBINASE PINE-RELATED"/>
    <property type="match status" value="1"/>
</dbReference>
<protein>
    <submittedName>
        <fullName evidence="4">Recombinase family protein</fullName>
    </submittedName>
</protein>
<evidence type="ECO:0000313" key="5">
    <source>
        <dbReference type="Proteomes" id="UP001589865"/>
    </source>
</evidence>
<organism evidence="4 5">
    <name type="scientific">Roseomonas elaeocarpi</name>
    <dbReference type="NCBI Taxonomy" id="907779"/>
    <lineage>
        <taxon>Bacteria</taxon>
        <taxon>Pseudomonadati</taxon>
        <taxon>Pseudomonadota</taxon>
        <taxon>Alphaproteobacteria</taxon>
        <taxon>Acetobacterales</taxon>
        <taxon>Roseomonadaceae</taxon>
        <taxon>Roseomonas</taxon>
    </lineage>
</organism>
<dbReference type="Pfam" id="PF00239">
    <property type="entry name" value="Resolvase"/>
    <property type="match status" value="1"/>
</dbReference>
<dbReference type="EMBL" id="JBHLUN010000010">
    <property type="protein sequence ID" value="MFC0409771.1"/>
    <property type="molecule type" value="Genomic_DNA"/>
</dbReference>
<dbReference type="SUPFAM" id="SSF53041">
    <property type="entry name" value="Resolvase-like"/>
    <property type="match status" value="1"/>
</dbReference>
<dbReference type="SMART" id="SM00857">
    <property type="entry name" value="Resolvase"/>
    <property type="match status" value="1"/>
</dbReference>
<evidence type="ECO:0000259" key="3">
    <source>
        <dbReference type="PROSITE" id="PS51736"/>
    </source>
</evidence>